<evidence type="ECO:0000256" key="7">
    <source>
        <dbReference type="ARBA" id="ARBA00022576"/>
    </source>
</evidence>
<dbReference type="NCBIfam" id="NF006733">
    <property type="entry name" value="PRK09264.1"/>
    <property type="match status" value="1"/>
</dbReference>
<evidence type="ECO:0000256" key="9">
    <source>
        <dbReference type="ARBA" id="ARBA00022898"/>
    </source>
</evidence>
<evidence type="ECO:0000313" key="14">
    <source>
        <dbReference type="Proteomes" id="UP000633601"/>
    </source>
</evidence>
<dbReference type="PROSITE" id="PS00600">
    <property type="entry name" value="AA_TRANSFER_CLASS_3"/>
    <property type="match status" value="1"/>
</dbReference>
<evidence type="ECO:0000256" key="10">
    <source>
        <dbReference type="ARBA" id="ARBA00049111"/>
    </source>
</evidence>
<evidence type="ECO:0000256" key="11">
    <source>
        <dbReference type="RuleBase" id="RU003560"/>
    </source>
</evidence>
<dbReference type="InterPro" id="IPR015422">
    <property type="entry name" value="PyrdxlP-dep_Trfase_small"/>
</dbReference>
<evidence type="ECO:0000256" key="2">
    <source>
        <dbReference type="ARBA" id="ARBA00002189"/>
    </source>
</evidence>
<dbReference type="InterPro" id="IPR004637">
    <property type="entry name" value="Dat"/>
</dbReference>
<keyword evidence="14" id="KW-1185">Reference proteome</keyword>
<dbReference type="EMBL" id="JACSQE010000004">
    <property type="protein sequence ID" value="MBD7998101.1"/>
    <property type="molecule type" value="Genomic_DNA"/>
</dbReference>
<organism evidence="13 14">
    <name type="scientific">Oerskovia gallyi</name>
    <dbReference type="NCBI Taxonomy" id="2762226"/>
    <lineage>
        <taxon>Bacteria</taxon>
        <taxon>Bacillati</taxon>
        <taxon>Actinomycetota</taxon>
        <taxon>Actinomycetes</taxon>
        <taxon>Micrococcales</taxon>
        <taxon>Cellulomonadaceae</taxon>
        <taxon>Oerskovia</taxon>
    </lineage>
</organism>
<reference evidence="13 14" key="1">
    <citation type="submission" date="2020-08" db="EMBL/GenBank/DDBJ databases">
        <title>A Genomic Blueprint of the Chicken Gut Microbiome.</title>
        <authorList>
            <person name="Gilroy R."/>
            <person name="Ravi A."/>
            <person name="Getino M."/>
            <person name="Pursley I."/>
            <person name="Horton D.L."/>
            <person name="Alikhan N.-F."/>
            <person name="Baker D."/>
            <person name="Gharbi K."/>
            <person name="Hall N."/>
            <person name="Watson M."/>
            <person name="Adriaenssens E.M."/>
            <person name="Foster-Nyarko E."/>
            <person name="Jarju S."/>
            <person name="Secka A."/>
            <person name="Antonio M."/>
            <person name="Oren A."/>
            <person name="Chaudhuri R."/>
            <person name="La Ragione R.M."/>
            <person name="Hildebrand F."/>
            <person name="Pallen M.J."/>
        </authorList>
    </citation>
    <scope>NUCLEOTIDE SEQUENCE [LARGE SCALE GENOMIC DNA]</scope>
    <source>
        <strain evidence="13 14">Sa2CUA8</strain>
    </source>
</reference>
<dbReference type="InterPro" id="IPR012773">
    <property type="entry name" value="Ectoine_EctB"/>
</dbReference>
<accession>A0ABR8V194</accession>
<dbReference type="GO" id="GO:0045303">
    <property type="term" value="F:diaminobutyrate-2-oxoglutarate transaminase activity"/>
    <property type="evidence" value="ECO:0007669"/>
    <property type="project" value="UniProtKB-EC"/>
</dbReference>
<keyword evidence="7 12" id="KW-0032">Aminotransferase</keyword>
<keyword evidence="8 12" id="KW-0808">Transferase</keyword>
<protein>
    <recommendedName>
        <fullName evidence="6 12">Diaminobutyrate--2-oxoglutarate transaminase</fullName>
        <ecNumber evidence="5 12">2.6.1.76</ecNumber>
    </recommendedName>
    <alternativeName>
        <fullName evidence="12">DABA aminotransferase</fullName>
    </alternativeName>
</protein>
<name>A0ABR8V194_9CELL</name>
<evidence type="ECO:0000256" key="5">
    <source>
        <dbReference type="ARBA" id="ARBA00013155"/>
    </source>
</evidence>
<evidence type="ECO:0000256" key="6">
    <source>
        <dbReference type="ARBA" id="ARBA00014798"/>
    </source>
</evidence>
<evidence type="ECO:0000256" key="1">
    <source>
        <dbReference type="ARBA" id="ARBA00001933"/>
    </source>
</evidence>
<dbReference type="NCBIfam" id="TIGR02407">
    <property type="entry name" value="ectoine_ectB"/>
    <property type="match status" value="1"/>
</dbReference>
<dbReference type="EC" id="2.6.1.76" evidence="5 12"/>
<dbReference type="SUPFAM" id="SSF53383">
    <property type="entry name" value="PLP-dependent transferases"/>
    <property type="match status" value="1"/>
</dbReference>
<dbReference type="Pfam" id="PF00202">
    <property type="entry name" value="Aminotran_3"/>
    <property type="match status" value="1"/>
</dbReference>
<dbReference type="PANTHER" id="PTHR43552">
    <property type="entry name" value="DIAMINOBUTYRATE--2-OXOGLUTARATE AMINOTRANSFERASE"/>
    <property type="match status" value="1"/>
</dbReference>
<dbReference type="InterPro" id="IPR015421">
    <property type="entry name" value="PyrdxlP-dep_Trfase_major"/>
</dbReference>
<dbReference type="CDD" id="cd00610">
    <property type="entry name" value="OAT_like"/>
    <property type="match status" value="1"/>
</dbReference>
<dbReference type="RefSeq" id="WP_191789824.1">
    <property type="nucleotide sequence ID" value="NZ_JACSQE010000004.1"/>
</dbReference>
<dbReference type="InterPro" id="IPR049704">
    <property type="entry name" value="Aminotrans_3_PPA_site"/>
</dbReference>
<evidence type="ECO:0000256" key="3">
    <source>
        <dbReference type="ARBA" id="ARBA00004946"/>
    </source>
</evidence>
<dbReference type="InterPro" id="IPR005814">
    <property type="entry name" value="Aminotrans_3"/>
</dbReference>
<evidence type="ECO:0000256" key="12">
    <source>
        <dbReference type="RuleBase" id="RU365034"/>
    </source>
</evidence>
<dbReference type="Gene3D" id="3.90.1150.10">
    <property type="entry name" value="Aspartate Aminotransferase, domain 1"/>
    <property type="match status" value="1"/>
</dbReference>
<dbReference type="InterPro" id="IPR015424">
    <property type="entry name" value="PyrdxlP-dep_Trfase"/>
</dbReference>
<evidence type="ECO:0000256" key="4">
    <source>
        <dbReference type="ARBA" id="ARBA00008954"/>
    </source>
</evidence>
<comment type="cofactor">
    <cofactor evidence="1 12">
        <name>pyridoxal 5'-phosphate</name>
        <dbReference type="ChEBI" id="CHEBI:597326"/>
    </cofactor>
</comment>
<gene>
    <name evidence="13" type="primary">ectB</name>
    <name evidence="13" type="ORF">H9640_06015</name>
</gene>
<dbReference type="Gene3D" id="3.40.640.10">
    <property type="entry name" value="Type I PLP-dependent aspartate aminotransferase-like (Major domain)"/>
    <property type="match status" value="1"/>
</dbReference>
<keyword evidence="9 11" id="KW-0663">Pyridoxal phosphate</keyword>
<dbReference type="Proteomes" id="UP000633601">
    <property type="component" value="Unassembled WGS sequence"/>
</dbReference>
<comment type="pathway">
    <text evidence="3 12">Amine and polyamine biosynthesis; ectoine biosynthesis; L-ectoine from L-aspartate 4-semialdehyde: step 1/3.</text>
</comment>
<comment type="function">
    <text evidence="2 12">Catalyzes reversively the conversion of L-aspartate beta-semialdehyde (ASA) to L-2,4-diaminobutyrate (DABA) by transamination with L-glutamate.</text>
</comment>
<dbReference type="PIRSF" id="PIRSF000521">
    <property type="entry name" value="Transaminase_4ab_Lys_Orn"/>
    <property type="match status" value="1"/>
</dbReference>
<dbReference type="NCBIfam" id="TIGR00709">
    <property type="entry name" value="dat"/>
    <property type="match status" value="1"/>
</dbReference>
<dbReference type="PANTHER" id="PTHR43552:SF2">
    <property type="entry name" value="DIAMINOBUTYRATE--2-OXOGLUTARATE TRANSAMINASE"/>
    <property type="match status" value="1"/>
</dbReference>
<evidence type="ECO:0000256" key="8">
    <source>
        <dbReference type="ARBA" id="ARBA00022679"/>
    </source>
</evidence>
<comment type="caution">
    <text evidence="13">The sequence shown here is derived from an EMBL/GenBank/DDBJ whole genome shotgun (WGS) entry which is preliminary data.</text>
</comment>
<comment type="catalytic activity">
    <reaction evidence="10 12">
        <text>L-2,4-diaminobutanoate + 2-oxoglutarate = L-aspartate 4-semialdehyde + L-glutamate</text>
        <dbReference type="Rhea" id="RHEA:11160"/>
        <dbReference type="ChEBI" id="CHEBI:16810"/>
        <dbReference type="ChEBI" id="CHEBI:29985"/>
        <dbReference type="ChEBI" id="CHEBI:58761"/>
        <dbReference type="ChEBI" id="CHEBI:537519"/>
        <dbReference type="EC" id="2.6.1.76"/>
    </reaction>
</comment>
<comment type="similarity">
    <text evidence="4 11">Belongs to the class-III pyridoxal-phosphate-dependent aminotransferase family.</text>
</comment>
<evidence type="ECO:0000313" key="13">
    <source>
        <dbReference type="EMBL" id="MBD7998101.1"/>
    </source>
</evidence>
<proteinExistence type="inferred from homology"/>
<sequence>MPGSTIESEVRTYSRNWPVVFASGRASRLYDRDGGAYLDFFAGAGALNYGHNHPVLKRVLLEYLEEDGVTHSLDMHTDAKGTFLAELEARVLAPRHLDYRVQFTGPTGTNSVEAALKLARKVTGRQTVVAFTGAFHGMSMGALAVTGNAGKRAGGGVPHAHTWRLPYDGFAGSEVSGLRLLESMLADSSSGMDLPAAVIVETVQGEGGINPARVEWLGDLAALCRRLEILLIIDDIQMGCGRTGPFFSFEAAGIVPDIVCLSKSISGYGLPMSLTLFRTELDVWLPGEHNGTFRGNNPAFVTATAALRTFWSDDALEKQTLVRELWFKEYLTEVARRHAGLVSAVRGRGLAWGLAFHEPSLARRVADGAFSRSLLVETAGSRDEVVKLLPPLTTTDEELLEGLDILQDSLAAAQEA</sequence>